<dbReference type="EMBL" id="CCMZ01000007">
    <property type="protein sequence ID" value="CDX13856.1"/>
    <property type="molecule type" value="Genomic_DNA"/>
</dbReference>
<proteinExistence type="predicted"/>
<evidence type="ECO:0000256" key="1">
    <source>
        <dbReference type="ARBA" id="ARBA00022679"/>
    </source>
</evidence>
<evidence type="ECO:0000313" key="3">
    <source>
        <dbReference type="EMBL" id="CDX13856.1"/>
    </source>
</evidence>
<keyword evidence="4" id="KW-1185">Reference proteome</keyword>
<name>A0A090DK39_MESPL</name>
<dbReference type="InterPro" id="IPR050483">
    <property type="entry name" value="CoA-transferase_III_domain"/>
</dbReference>
<dbReference type="InterPro" id="IPR044855">
    <property type="entry name" value="CoA-Trfase_III_dom3_sf"/>
</dbReference>
<reference evidence="4" key="1">
    <citation type="submission" date="2014-08" db="EMBL/GenBank/DDBJ databases">
        <authorList>
            <person name="Moulin L."/>
        </authorList>
    </citation>
    <scope>NUCLEOTIDE SEQUENCE [LARGE SCALE GENOMIC DNA]</scope>
</reference>
<dbReference type="GO" id="GO:0008410">
    <property type="term" value="F:CoA-transferase activity"/>
    <property type="evidence" value="ECO:0007669"/>
    <property type="project" value="TreeGrafter"/>
</dbReference>
<dbReference type="PANTHER" id="PTHR48207:SF3">
    <property type="entry name" value="SUCCINATE--HYDROXYMETHYLGLUTARATE COA-TRANSFERASE"/>
    <property type="match status" value="1"/>
</dbReference>
<feature type="region of interest" description="Disordered" evidence="2">
    <location>
        <begin position="379"/>
        <end position="398"/>
    </location>
</feature>
<dbReference type="Gene3D" id="3.30.1540.10">
    <property type="entry name" value="formyl-coa transferase, domain 3"/>
    <property type="match status" value="1"/>
</dbReference>
<dbReference type="AlphaFoldDB" id="A0A090DK39"/>
<dbReference type="InterPro" id="IPR023606">
    <property type="entry name" value="CoA-Trfase_III_dom_1_sf"/>
</dbReference>
<evidence type="ECO:0000313" key="4">
    <source>
        <dbReference type="Proteomes" id="UP000045285"/>
    </source>
</evidence>
<dbReference type="Proteomes" id="UP000045285">
    <property type="component" value="Unassembled WGS sequence"/>
</dbReference>
<dbReference type="Gene3D" id="3.40.50.10540">
    <property type="entry name" value="Crotonobetainyl-coa:carnitine coa-transferase, domain 1"/>
    <property type="match status" value="1"/>
</dbReference>
<dbReference type="InterPro" id="IPR003673">
    <property type="entry name" value="CoA-Trfase_fam_III"/>
</dbReference>
<sequence>MPKKQDKERAMPGALEGTTVVSLEQAVAAPLATSRLADAGARVIKLERPEGDFARGYDDYVHGLSSYFIWDNRGKQSCTVDLKQPDDLALVEAMLASADVFVQNLVPGATDRLGIGSADLRQRFPRLIVCDIGGYAPGTPDHERKAYDLLIQAEAGLAGVTGSATSGPTRVGISISDIATGQAAYAAILEALIMRERTGEGAHLQVSLFDTLAEYMNVPYLARHYGGKEPSRLGLAHPSIAPYGLFRVSDGEILIAVQNEREWAVFCESVLRQPSVATDPRFERNVLRIKNREPLDACVQAILAPYTMAGLCELLDQVRIGYGRVSTMADLAVHRSATRVAVETAVGPIELFAPPVTVDGKRPELGRVPSLGEHDVALRREFGPPDKAGSQRIGNRTS</sequence>
<dbReference type="PANTHER" id="PTHR48207">
    <property type="entry name" value="SUCCINATE--HYDROXYMETHYLGLUTARATE COA-TRANSFERASE"/>
    <property type="match status" value="1"/>
</dbReference>
<organism evidence="3 4">
    <name type="scientific">Mesorhizobium plurifarium</name>
    <dbReference type="NCBI Taxonomy" id="69974"/>
    <lineage>
        <taxon>Bacteria</taxon>
        <taxon>Pseudomonadati</taxon>
        <taxon>Pseudomonadota</taxon>
        <taxon>Alphaproteobacteria</taxon>
        <taxon>Hyphomicrobiales</taxon>
        <taxon>Phyllobacteriaceae</taxon>
        <taxon>Mesorhizobium</taxon>
    </lineage>
</organism>
<dbReference type="SUPFAM" id="SSF89796">
    <property type="entry name" value="CoA-transferase family III (CaiB/BaiF)"/>
    <property type="match status" value="1"/>
</dbReference>
<protein>
    <submittedName>
        <fullName evidence="3">Acyl-CoA transferase</fullName>
    </submittedName>
</protein>
<gene>
    <name evidence="3" type="ORF">MPL3356_150098</name>
</gene>
<dbReference type="STRING" id="69974.MPLDJ20_20456"/>
<evidence type="ECO:0000256" key="2">
    <source>
        <dbReference type="SAM" id="MobiDB-lite"/>
    </source>
</evidence>
<keyword evidence="1 3" id="KW-0808">Transferase</keyword>
<accession>A0A090DK39</accession>
<dbReference type="Pfam" id="PF02515">
    <property type="entry name" value="CoA_transf_3"/>
    <property type="match status" value="1"/>
</dbReference>